<name>A0A644ZGW2_9ZZZZ</name>
<dbReference type="GO" id="GO:0000287">
    <property type="term" value="F:magnesium ion binding"/>
    <property type="evidence" value="ECO:0007669"/>
    <property type="project" value="InterPro"/>
</dbReference>
<feature type="domain" description="4'-phosphopantetheinyl transferase" evidence="2">
    <location>
        <begin position="104"/>
        <end position="207"/>
    </location>
</feature>
<protein>
    <recommendedName>
        <fullName evidence="2">4'-phosphopantetheinyl transferase domain-containing protein</fullName>
    </recommendedName>
</protein>
<dbReference type="InterPro" id="IPR037143">
    <property type="entry name" value="4-PPantetheinyl_Trfase_dom_sf"/>
</dbReference>
<proteinExistence type="predicted"/>
<dbReference type="GO" id="GO:0008897">
    <property type="term" value="F:holo-[acyl-carrier-protein] synthase activity"/>
    <property type="evidence" value="ECO:0007669"/>
    <property type="project" value="InterPro"/>
</dbReference>
<dbReference type="SUPFAM" id="SSF56214">
    <property type="entry name" value="4'-phosphopantetheinyl transferase"/>
    <property type="match status" value="2"/>
</dbReference>
<evidence type="ECO:0000313" key="3">
    <source>
        <dbReference type="EMBL" id="MPM37074.1"/>
    </source>
</evidence>
<dbReference type="Pfam" id="PF01648">
    <property type="entry name" value="ACPS"/>
    <property type="match status" value="1"/>
</dbReference>
<keyword evidence="1" id="KW-0808">Transferase</keyword>
<evidence type="ECO:0000259" key="2">
    <source>
        <dbReference type="Pfam" id="PF01648"/>
    </source>
</evidence>
<evidence type="ECO:0000256" key="1">
    <source>
        <dbReference type="ARBA" id="ARBA00022679"/>
    </source>
</evidence>
<accession>A0A644ZGW2</accession>
<gene>
    <name evidence="3" type="ORF">SDC9_83680</name>
</gene>
<dbReference type="EMBL" id="VSSQ01007818">
    <property type="protein sequence ID" value="MPM37074.1"/>
    <property type="molecule type" value="Genomic_DNA"/>
</dbReference>
<organism evidence="3">
    <name type="scientific">bioreactor metagenome</name>
    <dbReference type="NCBI Taxonomy" id="1076179"/>
    <lineage>
        <taxon>unclassified sequences</taxon>
        <taxon>metagenomes</taxon>
        <taxon>ecological metagenomes</taxon>
    </lineage>
</organism>
<dbReference type="Gene3D" id="3.90.470.20">
    <property type="entry name" value="4'-phosphopantetheinyl transferase domain"/>
    <property type="match status" value="1"/>
</dbReference>
<dbReference type="AlphaFoldDB" id="A0A644ZGW2"/>
<comment type="caution">
    <text evidence="3">The sequence shown here is derived from an EMBL/GenBank/DDBJ whole genome shotgun (WGS) entry which is preliminary data.</text>
</comment>
<dbReference type="InterPro" id="IPR008278">
    <property type="entry name" value="4-PPantetheinyl_Trfase_dom"/>
</dbReference>
<sequence>MGLFKDYRGDDFRFSVWKMEENIDELLTLLPDNECYAQRLSQFSSLHRQLEWLSVRVLLYTMVGEHKEIVYEQSGKPFLKDGSYHISISHTRGYVTLILSALHPVGIDIEQYSERVSKVSSRFVRSDEVVTLYKGVYTWSLLLLWSAKEVMFKCMSRVEVDFKKHLKVFPFQVVEEGILEAQEYHTADHRLFSIHYLVQTDFVLTWCVDKL</sequence>
<reference evidence="3" key="1">
    <citation type="submission" date="2019-08" db="EMBL/GenBank/DDBJ databases">
        <authorList>
            <person name="Kucharzyk K."/>
            <person name="Murdoch R.W."/>
            <person name="Higgins S."/>
            <person name="Loffler F."/>
        </authorList>
    </citation>
    <scope>NUCLEOTIDE SEQUENCE</scope>
</reference>